<protein>
    <recommendedName>
        <fullName evidence="4">Autotransporter domain-containing protein</fullName>
    </recommendedName>
</protein>
<evidence type="ECO:0000313" key="2">
    <source>
        <dbReference type="EMBL" id="VVE61725.1"/>
    </source>
</evidence>
<gene>
    <name evidence="2" type="ORF">PCA31118_00700</name>
</gene>
<dbReference type="Proteomes" id="UP000414136">
    <property type="component" value="Unassembled WGS sequence"/>
</dbReference>
<feature type="region of interest" description="Disordered" evidence="1">
    <location>
        <begin position="53"/>
        <end position="85"/>
    </location>
</feature>
<sequence>MPRRLPEIAPWGNVVARNADSDGNRFLLTMSDPEPDRLTTTSRMRIAIRKIRRRAASVPHGHPGQPGYSGHADHSGLPGHPDHSRRRGRIAAWLVVGACLAGGASSVQAQQAPLRVGTNVRSHANSVLAVMSYTTVPDVTTSSLSINNGTTGDPGFWQTQLGGGFTLSRSFPLYLEGTLAYSRYDPTFVASDGTESRTLPVRWNTLSTTLGVGWDFRLGDELVLRPILNGSLGRVVSDLRAGQTLVNHVADLDLDFLKNGALNAYGVGGSLMLDFEHYRESYEIDVELRATDIHLRSFGSTSAGMQGSANAQQLSLWSRWRAPTGWRALDRPVRYVLEAAYSQYFGDSAGVLGFNNLTSLGVGLELDSSKYPVIVTRTRLMARYVFGRDVQGVSFGFAMSF</sequence>
<evidence type="ECO:0008006" key="4">
    <source>
        <dbReference type="Google" id="ProtNLM"/>
    </source>
</evidence>
<evidence type="ECO:0000256" key="1">
    <source>
        <dbReference type="SAM" id="MobiDB-lite"/>
    </source>
</evidence>
<evidence type="ECO:0000313" key="3">
    <source>
        <dbReference type="Proteomes" id="UP000414136"/>
    </source>
</evidence>
<dbReference type="EMBL" id="CABPSQ010000001">
    <property type="protein sequence ID" value="VVE61725.1"/>
    <property type="molecule type" value="Genomic_DNA"/>
</dbReference>
<name>A0A5E4ZMX7_9BURK</name>
<organism evidence="2 3">
    <name type="scientific">Pandoraea captiosa</name>
    <dbReference type="NCBI Taxonomy" id="2508302"/>
    <lineage>
        <taxon>Bacteria</taxon>
        <taxon>Pseudomonadati</taxon>
        <taxon>Pseudomonadota</taxon>
        <taxon>Betaproteobacteria</taxon>
        <taxon>Burkholderiales</taxon>
        <taxon>Burkholderiaceae</taxon>
        <taxon>Pandoraea</taxon>
    </lineage>
</organism>
<reference evidence="2 3" key="1">
    <citation type="submission" date="2019-08" db="EMBL/GenBank/DDBJ databases">
        <authorList>
            <person name="Peeters C."/>
        </authorList>
    </citation>
    <scope>NUCLEOTIDE SEQUENCE [LARGE SCALE GENOMIC DNA]</scope>
    <source>
        <strain evidence="2 3">LMG 31118</strain>
    </source>
</reference>
<dbReference type="AlphaFoldDB" id="A0A5E4ZMX7"/>
<proteinExistence type="predicted"/>
<keyword evidence="3" id="KW-1185">Reference proteome</keyword>
<accession>A0A5E4ZMX7</accession>